<gene>
    <name evidence="1" type="ORF">AOQ84DRAFT_354985</name>
</gene>
<sequence>MLEPAIHPAKSFSDSLLSTLSLLSPPVFFPRTSRSNPALDELTIRCPIPRPDTHTCSARLRVSNQAVYISTKPKYGYKKPCS</sequence>
<protein>
    <submittedName>
        <fullName evidence="1">Uncharacterized protein</fullName>
    </submittedName>
</protein>
<dbReference type="AlphaFoldDB" id="A0A8E2JS48"/>
<name>A0A8E2JS48_9PEZI</name>
<reference evidence="1 2" key="1">
    <citation type="journal article" date="2016" name="Nat. Commun.">
        <title>Ectomycorrhizal ecology is imprinted in the genome of the dominant symbiotic fungus Cenococcum geophilum.</title>
        <authorList>
            <consortium name="DOE Joint Genome Institute"/>
            <person name="Peter M."/>
            <person name="Kohler A."/>
            <person name="Ohm R.A."/>
            <person name="Kuo A."/>
            <person name="Krutzmann J."/>
            <person name="Morin E."/>
            <person name="Arend M."/>
            <person name="Barry K.W."/>
            <person name="Binder M."/>
            <person name="Choi C."/>
            <person name="Clum A."/>
            <person name="Copeland A."/>
            <person name="Grisel N."/>
            <person name="Haridas S."/>
            <person name="Kipfer T."/>
            <person name="LaButti K."/>
            <person name="Lindquist E."/>
            <person name="Lipzen A."/>
            <person name="Maire R."/>
            <person name="Meier B."/>
            <person name="Mihaltcheva S."/>
            <person name="Molinier V."/>
            <person name="Murat C."/>
            <person name="Poggeler S."/>
            <person name="Quandt C.A."/>
            <person name="Sperisen C."/>
            <person name="Tritt A."/>
            <person name="Tisserant E."/>
            <person name="Crous P.W."/>
            <person name="Henrissat B."/>
            <person name="Nehls U."/>
            <person name="Egli S."/>
            <person name="Spatafora J.W."/>
            <person name="Grigoriev I.V."/>
            <person name="Martin F.M."/>
        </authorList>
    </citation>
    <scope>NUCLEOTIDE SEQUENCE [LARGE SCALE GENOMIC DNA]</scope>
    <source>
        <strain evidence="1 2">CBS 207.34</strain>
    </source>
</reference>
<dbReference type="EMBL" id="KV749882">
    <property type="protein sequence ID" value="OCL07382.1"/>
    <property type="molecule type" value="Genomic_DNA"/>
</dbReference>
<dbReference type="Proteomes" id="UP000250140">
    <property type="component" value="Unassembled WGS sequence"/>
</dbReference>
<organism evidence="1 2">
    <name type="scientific">Glonium stellatum</name>
    <dbReference type="NCBI Taxonomy" id="574774"/>
    <lineage>
        <taxon>Eukaryota</taxon>
        <taxon>Fungi</taxon>
        <taxon>Dikarya</taxon>
        <taxon>Ascomycota</taxon>
        <taxon>Pezizomycotina</taxon>
        <taxon>Dothideomycetes</taxon>
        <taxon>Pleosporomycetidae</taxon>
        <taxon>Gloniales</taxon>
        <taxon>Gloniaceae</taxon>
        <taxon>Glonium</taxon>
    </lineage>
</organism>
<keyword evidence="2" id="KW-1185">Reference proteome</keyword>
<proteinExistence type="predicted"/>
<evidence type="ECO:0000313" key="1">
    <source>
        <dbReference type="EMBL" id="OCL07382.1"/>
    </source>
</evidence>
<evidence type="ECO:0000313" key="2">
    <source>
        <dbReference type="Proteomes" id="UP000250140"/>
    </source>
</evidence>
<accession>A0A8E2JS48</accession>